<dbReference type="InterPro" id="IPR036291">
    <property type="entry name" value="NAD(P)-bd_dom_sf"/>
</dbReference>
<dbReference type="Proteomes" id="UP000215693">
    <property type="component" value="Unassembled WGS sequence"/>
</dbReference>
<dbReference type="SMART" id="SM00829">
    <property type="entry name" value="PKS_ER"/>
    <property type="match status" value="1"/>
</dbReference>
<dbReference type="Gene3D" id="3.90.180.10">
    <property type="entry name" value="Medium-chain alcohol dehydrogenases, catalytic domain"/>
    <property type="match status" value="1"/>
</dbReference>
<dbReference type="SUPFAM" id="SSF51735">
    <property type="entry name" value="NAD(P)-binding Rossmann-fold domains"/>
    <property type="match status" value="1"/>
</dbReference>
<name>A0A9X6RWL9_LACJH</name>
<dbReference type="Pfam" id="PF08240">
    <property type="entry name" value="ADH_N"/>
    <property type="match status" value="1"/>
</dbReference>
<dbReference type="InterPro" id="IPR011032">
    <property type="entry name" value="GroES-like_sf"/>
</dbReference>
<protein>
    <submittedName>
        <fullName evidence="2">Oxidoreductase</fullName>
    </submittedName>
</protein>
<dbReference type="CDD" id="cd05289">
    <property type="entry name" value="MDR_like_2"/>
    <property type="match status" value="1"/>
</dbReference>
<accession>A0A9X6RWL9</accession>
<dbReference type="SUPFAM" id="SSF50129">
    <property type="entry name" value="GroES-like"/>
    <property type="match status" value="1"/>
</dbReference>
<dbReference type="InterPro" id="IPR052585">
    <property type="entry name" value="Lipid_raft_assoc_Zn_ADH"/>
</dbReference>
<reference evidence="2 3" key="2">
    <citation type="submission" date="2017-09" db="EMBL/GenBank/DDBJ databases">
        <title>Tripartite evolution among Lactobacillus johnsonii, Lactobacillus taiwanensis, Lactobacillus reuteri and their rodent host.</title>
        <authorList>
            <person name="Wang T."/>
            <person name="Knowles S."/>
            <person name="Cheng C."/>
        </authorList>
    </citation>
    <scope>NUCLEOTIDE SEQUENCE [LARGE SCALE GENOMIC DNA]</scope>
    <source>
        <strain evidence="2 3">117c</strain>
    </source>
</reference>
<dbReference type="RefSeq" id="WP_094497782.1">
    <property type="nucleotide sequence ID" value="NZ_NGOD01000033.1"/>
</dbReference>
<dbReference type="Gene3D" id="3.40.50.720">
    <property type="entry name" value="NAD(P)-binding Rossmann-like Domain"/>
    <property type="match status" value="1"/>
</dbReference>
<reference evidence="2 3" key="1">
    <citation type="submission" date="2017-04" db="EMBL/GenBank/DDBJ databases">
        <authorList>
            <person name="Lin X.B."/>
            <person name="Stothard P."/>
            <person name="Tasseva G."/>
            <person name="Walter J."/>
        </authorList>
    </citation>
    <scope>NUCLEOTIDE SEQUENCE [LARGE SCALE GENOMIC DNA]</scope>
    <source>
        <strain evidence="2 3">117c</strain>
    </source>
</reference>
<gene>
    <name evidence="2" type="ORF">CBF50_04475</name>
</gene>
<evidence type="ECO:0000313" key="2">
    <source>
        <dbReference type="EMBL" id="OYS13387.1"/>
    </source>
</evidence>
<evidence type="ECO:0000313" key="3">
    <source>
        <dbReference type="Proteomes" id="UP000215693"/>
    </source>
</evidence>
<dbReference type="EMBL" id="NGOH01000044">
    <property type="protein sequence ID" value="OYS13387.1"/>
    <property type="molecule type" value="Genomic_DNA"/>
</dbReference>
<feature type="domain" description="Enoyl reductase (ER)" evidence="1">
    <location>
        <begin position="12"/>
        <end position="330"/>
    </location>
</feature>
<dbReference type="PANTHER" id="PTHR43482">
    <property type="entry name" value="PROTEIN AST1-RELATED"/>
    <property type="match status" value="1"/>
</dbReference>
<proteinExistence type="predicted"/>
<sequence length="332" mass="36382">MKAAQLIKYDKKDPLIEIRDVNSQLLGAHDLLIRTKTAAVNPLDNLISHGDLKLVVPYKLPQTMGNEFVGIIEKIDPKVTNFKIGDRIFARNPVNNIGAFAQKIVINEKAVAKVPEYLSDQEAAAVPLTALTAMQAFQLLNLKAGQTLFISGGSGSFGAMAIPLAIAQGYKVITTGNETSRARLEKLGVEKFLNYKTEDYTKAVANVDAVIDTIGGEETVKQLSILKDGGEIVSLKGIPNREFAKKMNMGLAKELLFNVAARKIEKEAKKRNQNYHFIFVQANGQQLKEAAKILEKNQIHPLIGNQYSLTEVNAALADVAQRKSLGKVIINF</sequence>
<comment type="caution">
    <text evidence="2">The sequence shown here is derived from an EMBL/GenBank/DDBJ whole genome shotgun (WGS) entry which is preliminary data.</text>
</comment>
<dbReference type="InterPro" id="IPR013154">
    <property type="entry name" value="ADH-like_N"/>
</dbReference>
<dbReference type="AlphaFoldDB" id="A0A9X6RWL9"/>
<evidence type="ECO:0000259" key="1">
    <source>
        <dbReference type="SMART" id="SM00829"/>
    </source>
</evidence>
<dbReference type="Pfam" id="PF13602">
    <property type="entry name" value="ADH_zinc_N_2"/>
    <property type="match status" value="1"/>
</dbReference>
<dbReference type="InterPro" id="IPR020843">
    <property type="entry name" value="ER"/>
</dbReference>
<organism evidence="2 3">
    <name type="scientific">Lactobacillus johnsonii</name>
    <dbReference type="NCBI Taxonomy" id="33959"/>
    <lineage>
        <taxon>Bacteria</taxon>
        <taxon>Bacillati</taxon>
        <taxon>Bacillota</taxon>
        <taxon>Bacilli</taxon>
        <taxon>Lactobacillales</taxon>
        <taxon>Lactobacillaceae</taxon>
        <taxon>Lactobacillus</taxon>
    </lineage>
</organism>
<dbReference type="PANTHER" id="PTHR43482:SF1">
    <property type="entry name" value="PROTEIN AST1-RELATED"/>
    <property type="match status" value="1"/>
</dbReference>
<dbReference type="GO" id="GO:0016491">
    <property type="term" value="F:oxidoreductase activity"/>
    <property type="evidence" value="ECO:0007669"/>
    <property type="project" value="InterPro"/>
</dbReference>